<dbReference type="Proteomes" id="UP001176429">
    <property type="component" value="Unassembled WGS sequence"/>
</dbReference>
<keyword evidence="2" id="KW-0378">Hydrolase</keyword>
<evidence type="ECO:0000313" key="6">
    <source>
        <dbReference type="EMBL" id="MDO7875509.1"/>
    </source>
</evidence>
<dbReference type="PRINTS" id="PR00723">
    <property type="entry name" value="SUBTILISIN"/>
</dbReference>
<evidence type="ECO:0000313" key="7">
    <source>
        <dbReference type="Proteomes" id="UP001176429"/>
    </source>
</evidence>
<keyword evidence="7" id="KW-1185">Reference proteome</keyword>
<dbReference type="CDD" id="cd04847">
    <property type="entry name" value="Peptidases_S8_Subtilisin_like_2"/>
    <property type="match status" value="1"/>
</dbReference>
<dbReference type="SUPFAM" id="SSF52743">
    <property type="entry name" value="Subtilisin-like"/>
    <property type="match status" value="1"/>
</dbReference>
<dbReference type="InterPro" id="IPR000209">
    <property type="entry name" value="Peptidase_S8/S53_dom"/>
</dbReference>
<dbReference type="Gene3D" id="3.40.50.200">
    <property type="entry name" value="Peptidase S8/S53 domain"/>
    <property type="match status" value="1"/>
</dbReference>
<evidence type="ECO:0000256" key="3">
    <source>
        <dbReference type="ARBA" id="ARBA00022825"/>
    </source>
</evidence>
<accession>A0ABT9BB72</accession>
<protein>
    <submittedName>
        <fullName evidence="6">S8 family peptidase</fullName>
    </submittedName>
</protein>
<feature type="region of interest" description="Disordered" evidence="4">
    <location>
        <begin position="18"/>
        <end position="46"/>
    </location>
</feature>
<reference evidence="6" key="1">
    <citation type="submission" date="2023-07" db="EMBL/GenBank/DDBJ databases">
        <authorList>
            <person name="Kim M.K."/>
        </authorList>
    </citation>
    <scope>NUCLEOTIDE SEQUENCE</scope>
    <source>
        <strain evidence="6">ASUV-10-1</strain>
    </source>
</reference>
<name>A0ABT9BB72_9BACT</name>
<comment type="caution">
    <text evidence="6">The sequence shown here is derived from an EMBL/GenBank/DDBJ whole genome shotgun (WGS) entry which is preliminary data.</text>
</comment>
<feature type="domain" description="Peptidase S8/S53" evidence="5">
    <location>
        <begin position="293"/>
        <end position="607"/>
    </location>
</feature>
<dbReference type="RefSeq" id="WP_305006820.1">
    <property type="nucleotide sequence ID" value="NZ_JAUQSY010000007.1"/>
</dbReference>
<dbReference type="InterPro" id="IPR034074">
    <property type="entry name" value="Y4bN_pept_dom"/>
</dbReference>
<evidence type="ECO:0000259" key="5">
    <source>
        <dbReference type="Pfam" id="PF00082"/>
    </source>
</evidence>
<dbReference type="InterPro" id="IPR036852">
    <property type="entry name" value="Peptidase_S8/S53_dom_sf"/>
</dbReference>
<gene>
    <name evidence="6" type="ORF">Q5H93_12265</name>
</gene>
<evidence type="ECO:0000256" key="1">
    <source>
        <dbReference type="ARBA" id="ARBA00022670"/>
    </source>
</evidence>
<evidence type="ECO:0000256" key="4">
    <source>
        <dbReference type="SAM" id="MobiDB-lite"/>
    </source>
</evidence>
<dbReference type="Pfam" id="PF00082">
    <property type="entry name" value="Peptidase_S8"/>
    <property type="match status" value="1"/>
</dbReference>
<dbReference type="EMBL" id="JAUQSY010000007">
    <property type="protein sequence ID" value="MDO7875509.1"/>
    <property type="molecule type" value="Genomic_DNA"/>
</dbReference>
<keyword evidence="3" id="KW-0720">Serine protease</keyword>
<organism evidence="6 7">
    <name type="scientific">Hymenobacter aranciens</name>
    <dbReference type="NCBI Taxonomy" id="3063996"/>
    <lineage>
        <taxon>Bacteria</taxon>
        <taxon>Pseudomonadati</taxon>
        <taxon>Bacteroidota</taxon>
        <taxon>Cytophagia</taxon>
        <taxon>Cytophagales</taxon>
        <taxon>Hymenobacteraceae</taxon>
        <taxon>Hymenobacter</taxon>
    </lineage>
</organism>
<proteinExistence type="predicted"/>
<evidence type="ECO:0000256" key="2">
    <source>
        <dbReference type="ARBA" id="ARBA00022801"/>
    </source>
</evidence>
<sequence length="824" mass="90738">MPQFPHLQFVNTVFGSYKGKSGGGRSPQTDRNRENMPAHGGNLKQQLDDARQKWEEIIREGEEDGLLTASGEMIPLFLQVDPKAFNYDQLKAWGIEIVSEEENGFVIAASLSSDIPQLTDKLNQMIAGSTDGVLGVAALWKVETRERSLENVVSQELLARWDTIEDEEECWIDVSINIGAKMPVFPPAGATLRQQAAWERENDEYEAISEPRKAQLAAVVQSNGGSIESSLIEVADSASCRVKIPGSGVKSLFFHLPYVWEIKEHDITSRINNNGTVQEVHYNPTILAPAADAPKVCVIDSGVQVGHRLLAPAMDMSTSYVLYDTSYIDSVTGGGHGTRVAGAILYPNQIPTTGTYQPVAWIQNARILEGPNGELNKKVYLPELMQQIVADHKPTRIYNMSVHTPIPCRLVHMSAWAAEIDQLSYSEDVLFIVCAGNIETTASLPTRVGLAQHLARNTYPAYLGDAASRIGNPAQSCQAITVGSVCFDKVNTGTHTSFGDRDYPSAFTRTGLGMWGMVKPDVVEYGGDTVQNSAGLFVTHPDASPELVSSVAGGYPAISRDVVGTSFAAPKVTHIAAVLQAQFPTSKTLLYRALIAQSARWPDYAENDAVSNKLFHFRTLGYGIPDLERATENNESRVTFITEDTITAKKAKIYSINIPGIGRPGDTELYRLDVTLSYAARPRRTRRYLRSYLSTHLQWQMAKLGESMGSFQGRIKFSLANDSGGEDRQTNLAGTNNITWQVGKRTNDYVHNIRGQDSTLQKDWAFIKGFELPSDQLLFAVTAHEGWEKREEEIPFALAVTLTSMAGEQIYARIELANRIEVEV</sequence>
<dbReference type="InterPro" id="IPR015500">
    <property type="entry name" value="Peptidase_S8_subtilisin-rel"/>
</dbReference>
<keyword evidence="1" id="KW-0645">Protease</keyword>